<feature type="region of interest" description="Disordered" evidence="2">
    <location>
        <begin position="30"/>
        <end position="56"/>
    </location>
</feature>
<dbReference type="Gene3D" id="1.20.1280.50">
    <property type="match status" value="1"/>
</dbReference>
<dbReference type="InterPro" id="IPR032675">
    <property type="entry name" value="LRR_dom_sf"/>
</dbReference>
<dbReference type="Gene3D" id="3.80.10.10">
    <property type="entry name" value="Ribonuclease Inhibitor"/>
    <property type="match status" value="2"/>
</dbReference>
<keyword evidence="5" id="KW-1185">Reference proteome</keyword>
<sequence length="679" mass="78407">MRKLSKNQIIFRVFHAQLIEQSIKFKQQMMKSAESDENSSQRVRKTGRSSISSIPPPNPVIVRSSKENSAKNKALEEATKKSENLCDVLCNSYKFVVNYGVFESNFEWMPCEILIRIFEYLNTRDLLTVGLVCRQWMEATQYFRLMRKVLLHFQVFKYSDTSFPMNRFVNCSRLFPNIKFSIVKFSAKNHNFWDDYGDMVEELTFNSCMINKSEFLHIIRLCPHLKSLSITRCEDLYKSWTVVKKLSQVKLKFHQMKTLAIRDTSLLTKKILDFLTTSAPNLTSITIANCLGNTKLQDRDSILNSLADYVELKSEQIKVLNLGNTPIDEPFLVKLGDIKKLKLHELCFTFNGVVATIGKSGILTLLRNQQDLKILDVTDSKGLSNFCLIEICRNMKGLKKLILNKCWLINDAGLKEVGRLLHLEVLDISSCDRVTDLGLLEGLIPHGKKFYKLKELYLALLPYMSILAIYRLAQQYDELEVLDLSGSSNSITDETLQMIFRHQPKLKYLNLDCCAKITNFGIAGLSDQSNEENYNYRVLYNINYLKELRYLNLGGCYQLSDISFINAFDLPHLKEINLSRCHNVTANGIKYLCKKCPKIEIIDLSECYHVLDSTVGLITKEIIRLESLKLNGCTQITDDIFDDIACNCKYLKTLYIRRCPKIQTNPFEVLKNVRYIYYQ</sequence>
<dbReference type="InterPro" id="IPR001810">
    <property type="entry name" value="F-box_dom"/>
</dbReference>
<dbReference type="AlphaFoldDB" id="A0A1J1HG18"/>
<dbReference type="GO" id="GO:0019005">
    <property type="term" value="C:SCF ubiquitin ligase complex"/>
    <property type="evidence" value="ECO:0007669"/>
    <property type="project" value="TreeGrafter"/>
</dbReference>
<evidence type="ECO:0000259" key="3">
    <source>
        <dbReference type="PROSITE" id="PS50181"/>
    </source>
</evidence>
<organism evidence="4 5">
    <name type="scientific">Clunio marinus</name>
    <dbReference type="NCBI Taxonomy" id="568069"/>
    <lineage>
        <taxon>Eukaryota</taxon>
        <taxon>Metazoa</taxon>
        <taxon>Ecdysozoa</taxon>
        <taxon>Arthropoda</taxon>
        <taxon>Hexapoda</taxon>
        <taxon>Insecta</taxon>
        <taxon>Pterygota</taxon>
        <taxon>Neoptera</taxon>
        <taxon>Endopterygota</taxon>
        <taxon>Diptera</taxon>
        <taxon>Nematocera</taxon>
        <taxon>Chironomoidea</taxon>
        <taxon>Chironomidae</taxon>
        <taxon>Clunio</taxon>
    </lineage>
</organism>
<accession>A0A1J1HG18</accession>
<dbReference type="STRING" id="568069.A0A1J1HG18"/>
<dbReference type="GO" id="GO:0031146">
    <property type="term" value="P:SCF-dependent proteasomal ubiquitin-dependent protein catabolic process"/>
    <property type="evidence" value="ECO:0007669"/>
    <property type="project" value="TreeGrafter"/>
</dbReference>
<dbReference type="SMART" id="SM00256">
    <property type="entry name" value="FBOX"/>
    <property type="match status" value="1"/>
</dbReference>
<feature type="domain" description="F-box" evidence="3">
    <location>
        <begin position="103"/>
        <end position="149"/>
    </location>
</feature>
<dbReference type="InterPro" id="IPR057207">
    <property type="entry name" value="FBXL15_LRR"/>
</dbReference>
<dbReference type="SUPFAM" id="SSF52047">
    <property type="entry name" value="RNI-like"/>
    <property type="match status" value="2"/>
</dbReference>
<dbReference type="SUPFAM" id="SSF81383">
    <property type="entry name" value="F-box domain"/>
    <property type="match status" value="1"/>
</dbReference>
<evidence type="ECO:0000313" key="4">
    <source>
        <dbReference type="EMBL" id="CRK86973.1"/>
    </source>
</evidence>
<dbReference type="Proteomes" id="UP000183832">
    <property type="component" value="Unassembled WGS sequence"/>
</dbReference>
<gene>
    <name evidence="4" type="primary">similar to F-box</name>
    <name evidence="4" type="synonym">LRR-repeat protein 14</name>
    <name evidence="4" type="ORF">CLUMA_CG000786</name>
</gene>
<dbReference type="Pfam" id="PF13516">
    <property type="entry name" value="LRR_6"/>
    <property type="match status" value="1"/>
</dbReference>
<dbReference type="Pfam" id="PF25372">
    <property type="entry name" value="DUF7885"/>
    <property type="match status" value="1"/>
</dbReference>
<dbReference type="Pfam" id="PF12937">
    <property type="entry name" value="F-box-like"/>
    <property type="match status" value="1"/>
</dbReference>
<dbReference type="SMART" id="SM00367">
    <property type="entry name" value="LRR_CC"/>
    <property type="match status" value="8"/>
</dbReference>
<dbReference type="PANTHER" id="PTHR13318">
    <property type="entry name" value="PARTNER OF PAIRED, ISOFORM B-RELATED"/>
    <property type="match status" value="1"/>
</dbReference>
<dbReference type="EMBL" id="CVRI01000002">
    <property type="protein sequence ID" value="CRK86973.1"/>
    <property type="molecule type" value="Genomic_DNA"/>
</dbReference>
<dbReference type="PROSITE" id="PS50181">
    <property type="entry name" value="FBOX"/>
    <property type="match status" value="1"/>
</dbReference>
<dbReference type="OrthoDB" id="27842at2759"/>
<dbReference type="InterPro" id="IPR006553">
    <property type="entry name" value="Leu-rich_rpt_Cys-con_subtyp"/>
</dbReference>
<dbReference type="InterPro" id="IPR036047">
    <property type="entry name" value="F-box-like_dom_sf"/>
</dbReference>
<proteinExistence type="predicted"/>
<protein>
    <submittedName>
        <fullName evidence="4">CLUMA_CG000786, isoform A</fullName>
    </submittedName>
</protein>
<evidence type="ECO:0000313" key="5">
    <source>
        <dbReference type="Proteomes" id="UP000183832"/>
    </source>
</evidence>
<evidence type="ECO:0000256" key="2">
    <source>
        <dbReference type="SAM" id="MobiDB-lite"/>
    </source>
</evidence>
<keyword evidence="1" id="KW-0833">Ubl conjugation pathway</keyword>
<reference evidence="4 5" key="1">
    <citation type="submission" date="2015-04" db="EMBL/GenBank/DDBJ databases">
        <authorList>
            <person name="Syromyatnikov M.Y."/>
            <person name="Popov V.N."/>
        </authorList>
    </citation>
    <scope>NUCLEOTIDE SEQUENCE [LARGE SCALE GENOMIC DNA]</scope>
</reference>
<dbReference type="InterPro" id="IPR001611">
    <property type="entry name" value="Leu-rich_rpt"/>
</dbReference>
<name>A0A1J1HG18_9DIPT</name>
<evidence type="ECO:0000256" key="1">
    <source>
        <dbReference type="ARBA" id="ARBA00022786"/>
    </source>
</evidence>